<sequence>MSVTQVDLDDDALAAVMSIAGVHTKKEAVNLALRAYAEQHRRIAALATSQHQAQNWDYDGWLQVRADEKTAGA</sequence>
<dbReference type="EMBL" id="PDCN02000018">
    <property type="protein sequence ID" value="PIB74305.1"/>
    <property type="molecule type" value="Genomic_DNA"/>
</dbReference>
<dbReference type="InterPro" id="IPR019239">
    <property type="entry name" value="VapB_antitoxin"/>
</dbReference>
<dbReference type="OrthoDB" id="4563074at2"/>
<gene>
    <name evidence="1" type="ORF">CQY22_013640</name>
</gene>
<dbReference type="STRING" id="85968.GCA_900073015_03441"/>
<evidence type="ECO:0000313" key="1">
    <source>
        <dbReference type="EMBL" id="PIB74305.1"/>
    </source>
</evidence>
<evidence type="ECO:0000313" key="2">
    <source>
        <dbReference type="Proteomes" id="UP000230551"/>
    </source>
</evidence>
<protein>
    <submittedName>
        <fullName evidence="1">Antitoxin VapB</fullName>
    </submittedName>
</protein>
<dbReference type="Pfam" id="PF09957">
    <property type="entry name" value="VapB_antitoxin"/>
    <property type="match status" value="1"/>
</dbReference>
<comment type="caution">
    <text evidence="1">The sequence shown here is derived from an EMBL/GenBank/DDBJ whole genome shotgun (WGS) entry which is preliminary data.</text>
</comment>
<organism evidence="1 2">
    <name type="scientific">Mycolicibacterium brumae</name>
    <dbReference type="NCBI Taxonomy" id="85968"/>
    <lineage>
        <taxon>Bacteria</taxon>
        <taxon>Bacillati</taxon>
        <taxon>Actinomycetota</taxon>
        <taxon>Actinomycetes</taxon>
        <taxon>Mycobacteriales</taxon>
        <taxon>Mycobacteriaceae</taxon>
        <taxon>Mycolicibacterium</taxon>
    </lineage>
</organism>
<proteinExistence type="predicted"/>
<keyword evidence="2" id="KW-1185">Reference proteome</keyword>
<accession>A0A2G5P7M0</accession>
<name>A0A2G5P7M0_9MYCO</name>
<dbReference type="Proteomes" id="UP000230551">
    <property type="component" value="Unassembled WGS sequence"/>
</dbReference>
<reference evidence="1 2" key="1">
    <citation type="journal article" date="2017" name="Infect. Genet. Evol.">
        <title>The new phylogeny of the genus Mycobacterium: The old and the news.</title>
        <authorList>
            <person name="Tortoli E."/>
            <person name="Fedrizzi T."/>
            <person name="Meehan C.J."/>
            <person name="Trovato A."/>
            <person name="Grottola A."/>
            <person name="Giacobazzi E."/>
            <person name="Serpini G.F."/>
            <person name="Tagliazucchi S."/>
            <person name="Fabio A."/>
            <person name="Bettua C."/>
            <person name="Bertorelli R."/>
            <person name="Frascaro F."/>
            <person name="De Sanctis V."/>
            <person name="Pecorari M."/>
            <person name="Jousson O."/>
            <person name="Segata N."/>
            <person name="Cirillo D.M."/>
        </authorList>
    </citation>
    <scope>NUCLEOTIDE SEQUENCE [LARGE SCALE GENOMIC DNA]</scope>
    <source>
        <strain evidence="1 2">CIP1034565</strain>
    </source>
</reference>
<dbReference type="AlphaFoldDB" id="A0A2G5P7M0"/>